<reference evidence="1 2" key="1">
    <citation type="submission" date="2015-01" db="EMBL/GenBank/DDBJ databases">
        <title>Evolution of Trichinella species and genotypes.</title>
        <authorList>
            <person name="Korhonen P.K."/>
            <person name="Edoardo P."/>
            <person name="Giuseppe L.R."/>
            <person name="Gasser R.B."/>
        </authorList>
    </citation>
    <scope>NUCLEOTIDE SEQUENCE [LARGE SCALE GENOMIC DNA]</scope>
    <source>
        <strain evidence="1">ISS1980</strain>
    </source>
</reference>
<sequence>MITTAQENDIGGQQRASIDHTRAGGIADWSIQLADRRLYQYTQCSRWRKWCVVSRFSPISI</sequence>
<name>A0A0V1MN20_9BILA</name>
<protein>
    <submittedName>
        <fullName evidence="1">Uncharacterized protein</fullName>
    </submittedName>
</protein>
<evidence type="ECO:0000313" key="1">
    <source>
        <dbReference type="EMBL" id="KRZ72978.1"/>
    </source>
</evidence>
<dbReference type="Proteomes" id="UP000054843">
    <property type="component" value="Unassembled WGS sequence"/>
</dbReference>
<accession>A0A0V1MN20</accession>
<gene>
    <name evidence="1" type="ORF">T10_4758</name>
</gene>
<dbReference type="AlphaFoldDB" id="A0A0V1MN20"/>
<comment type="caution">
    <text evidence="1">The sequence shown here is derived from an EMBL/GenBank/DDBJ whole genome shotgun (WGS) entry which is preliminary data.</text>
</comment>
<dbReference type="EMBL" id="JYDO01000070">
    <property type="protein sequence ID" value="KRZ72978.1"/>
    <property type="molecule type" value="Genomic_DNA"/>
</dbReference>
<evidence type="ECO:0000313" key="2">
    <source>
        <dbReference type="Proteomes" id="UP000054843"/>
    </source>
</evidence>
<keyword evidence="2" id="KW-1185">Reference proteome</keyword>
<proteinExistence type="predicted"/>
<organism evidence="1 2">
    <name type="scientific">Trichinella papuae</name>
    <dbReference type="NCBI Taxonomy" id="268474"/>
    <lineage>
        <taxon>Eukaryota</taxon>
        <taxon>Metazoa</taxon>
        <taxon>Ecdysozoa</taxon>
        <taxon>Nematoda</taxon>
        <taxon>Enoplea</taxon>
        <taxon>Dorylaimia</taxon>
        <taxon>Trichinellida</taxon>
        <taxon>Trichinellidae</taxon>
        <taxon>Trichinella</taxon>
    </lineage>
</organism>